<dbReference type="PROSITE" id="PS51318">
    <property type="entry name" value="TAT"/>
    <property type="match status" value="1"/>
</dbReference>
<dbReference type="PANTHER" id="PTHR42693:SF53">
    <property type="entry name" value="ENDO-4-O-SULFATASE"/>
    <property type="match status" value="1"/>
</dbReference>
<dbReference type="NCBIfam" id="TIGR01409">
    <property type="entry name" value="TAT_signal_seq"/>
    <property type="match status" value="1"/>
</dbReference>
<dbReference type="AlphaFoldDB" id="A0A1U9NN17"/>
<protein>
    <submittedName>
        <fullName evidence="4">Arylsulfatase</fullName>
        <ecNumber evidence="4">3.1.6.1</ecNumber>
    </submittedName>
</protein>
<evidence type="ECO:0000256" key="1">
    <source>
        <dbReference type="ARBA" id="ARBA00008779"/>
    </source>
</evidence>
<dbReference type="InterPro" id="IPR019546">
    <property type="entry name" value="TAT_signal_bac_arc"/>
</dbReference>
<dbReference type="EC" id="3.1.6.1" evidence="4"/>
<dbReference type="InterPro" id="IPR006311">
    <property type="entry name" value="TAT_signal"/>
</dbReference>
<dbReference type="OrthoDB" id="9783154at2"/>
<sequence length="529" mass="59914">MSGTITRRGFLKRSGLVLGGAVLGGAVSKVKGGKVSGERGDRPNVVLILADDMGWSDIGCYGGEIDTPNIDELGYNGLRFSQFHNTAKCFPSRACLLTGKYAQQCGMDKRHGEIKNAVTIGELLKRGGYRTLMAGKHHGTENMYDRGFDRYYGLRDGCCNFFNPGDQRPGEGKPAKKRDRVWCIDEKTYHPYTPEEKDFYTTDYFTNYALDYLEEYKDEDRPFFLYLAYTAPHDPLMAWGEDIAKYEDSYKDGYEPVRAKRYKRQVEMGLIDEKTYPLSEATYKKWEKLSEEERGEESRKMAVYAAMIDRLDQNIGRVVEKLKEIGELENTLIMFASDNGASAEVVRRGENVPGSGEIGSMTRWSSLGRNWANVCNTPFRYYKNYSYEGGICTPFIAYWKGKIAGGRKSEFAAHFIDVLPTLGEICGASYPDKHDGKEIAGPAGISLAPILRGESLESDRAIYWQWARGKAVMKGKWKLVRWGSGPDAWELYDVEKDKTETDDLADRRPGVVEEMARMHEEWVDRCKEG</sequence>
<dbReference type="PANTHER" id="PTHR42693">
    <property type="entry name" value="ARYLSULFATASE FAMILY MEMBER"/>
    <property type="match status" value="1"/>
</dbReference>
<gene>
    <name evidence="4" type="primary">atsA_18</name>
    <name evidence="4" type="ORF">STSP2_02492</name>
</gene>
<name>A0A1U9NN17_9BACT</name>
<keyword evidence="2 4" id="KW-0378">Hydrolase</keyword>
<dbReference type="InterPro" id="IPR000917">
    <property type="entry name" value="Sulfatase_N"/>
</dbReference>
<evidence type="ECO:0000313" key="5">
    <source>
        <dbReference type="Proteomes" id="UP000189674"/>
    </source>
</evidence>
<feature type="domain" description="Sulfatase N-terminal" evidence="3">
    <location>
        <begin position="43"/>
        <end position="426"/>
    </location>
</feature>
<dbReference type="InterPro" id="IPR050738">
    <property type="entry name" value="Sulfatase"/>
</dbReference>
<proteinExistence type="inferred from homology"/>
<dbReference type="GO" id="GO:0004065">
    <property type="term" value="F:arylsulfatase activity"/>
    <property type="evidence" value="ECO:0007669"/>
    <property type="project" value="UniProtKB-EC"/>
</dbReference>
<dbReference type="InterPro" id="IPR017850">
    <property type="entry name" value="Alkaline_phosphatase_core_sf"/>
</dbReference>
<evidence type="ECO:0000259" key="3">
    <source>
        <dbReference type="Pfam" id="PF00884"/>
    </source>
</evidence>
<comment type="similarity">
    <text evidence="1">Belongs to the sulfatase family.</text>
</comment>
<dbReference type="Gene3D" id="3.40.720.10">
    <property type="entry name" value="Alkaline Phosphatase, subunit A"/>
    <property type="match status" value="1"/>
</dbReference>
<evidence type="ECO:0000313" key="4">
    <source>
        <dbReference type="EMBL" id="AQT69303.1"/>
    </source>
</evidence>
<dbReference type="Gene3D" id="3.30.1120.10">
    <property type="match status" value="1"/>
</dbReference>
<dbReference type="CDD" id="cd16025">
    <property type="entry name" value="PAS_like"/>
    <property type="match status" value="1"/>
</dbReference>
<dbReference type="EMBL" id="CP019791">
    <property type="protein sequence ID" value="AQT69303.1"/>
    <property type="molecule type" value="Genomic_DNA"/>
</dbReference>
<dbReference type="SUPFAM" id="SSF53649">
    <property type="entry name" value="Alkaline phosphatase-like"/>
    <property type="match status" value="1"/>
</dbReference>
<dbReference type="STRING" id="1936003.STSP2_02492"/>
<keyword evidence="5" id="KW-1185">Reference proteome</keyword>
<dbReference type="Proteomes" id="UP000189674">
    <property type="component" value="Chromosome"/>
</dbReference>
<reference evidence="5" key="1">
    <citation type="submission" date="2017-02" db="EMBL/GenBank/DDBJ databases">
        <title>Comparative genomics and description of representatives of a novel lineage of planctomycetes thriving in anoxic sediments.</title>
        <authorList>
            <person name="Spring S."/>
            <person name="Bunk B."/>
            <person name="Sproer C."/>
        </authorList>
    </citation>
    <scope>NUCLEOTIDE SEQUENCE [LARGE SCALE GENOMIC DNA]</scope>
    <source>
        <strain evidence="5">ST-NAGAB-D1</strain>
    </source>
</reference>
<organism evidence="4 5">
    <name type="scientific">Anaerohalosphaera lusitana</name>
    <dbReference type="NCBI Taxonomy" id="1936003"/>
    <lineage>
        <taxon>Bacteria</taxon>
        <taxon>Pseudomonadati</taxon>
        <taxon>Planctomycetota</taxon>
        <taxon>Phycisphaerae</taxon>
        <taxon>Sedimentisphaerales</taxon>
        <taxon>Anaerohalosphaeraceae</taxon>
        <taxon>Anaerohalosphaera</taxon>
    </lineage>
</organism>
<dbReference type="Pfam" id="PF00884">
    <property type="entry name" value="Sulfatase"/>
    <property type="match status" value="1"/>
</dbReference>
<evidence type="ECO:0000256" key="2">
    <source>
        <dbReference type="ARBA" id="ARBA00022801"/>
    </source>
</evidence>
<dbReference type="RefSeq" id="WP_146662988.1">
    <property type="nucleotide sequence ID" value="NZ_CP019791.1"/>
</dbReference>
<accession>A0A1U9NN17</accession>
<dbReference type="KEGG" id="alus:STSP2_02492"/>